<accession>A0A839DTA4</accession>
<feature type="domain" description="DUF1990" evidence="1">
    <location>
        <begin position="108"/>
        <end position="196"/>
    </location>
</feature>
<dbReference type="AlphaFoldDB" id="A0A839DTA4"/>
<dbReference type="EMBL" id="JACGWZ010000001">
    <property type="protein sequence ID" value="MBA8824170.1"/>
    <property type="molecule type" value="Genomic_DNA"/>
</dbReference>
<name>A0A839DTA4_9PSEU</name>
<dbReference type="Pfam" id="PF09348">
    <property type="entry name" value="DUF1990"/>
    <property type="match status" value="1"/>
</dbReference>
<gene>
    <name evidence="2" type="ORF">FHX42_001499</name>
</gene>
<dbReference type="InterPro" id="IPR018960">
    <property type="entry name" value="DUF1990"/>
</dbReference>
<organism evidence="2 3">
    <name type="scientific">Halosaccharopolyspora lacisalsi</name>
    <dbReference type="NCBI Taxonomy" id="1000566"/>
    <lineage>
        <taxon>Bacteria</taxon>
        <taxon>Bacillati</taxon>
        <taxon>Actinomycetota</taxon>
        <taxon>Actinomycetes</taxon>
        <taxon>Pseudonocardiales</taxon>
        <taxon>Pseudonocardiaceae</taxon>
        <taxon>Halosaccharopolyspora</taxon>
    </lineage>
</organism>
<evidence type="ECO:0000259" key="1">
    <source>
        <dbReference type="Pfam" id="PF09348"/>
    </source>
</evidence>
<reference evidence="2 3" key="1">
    <citation type="submission" date="2020-07" db="EMBL/GenBank/DDBJ databases">
        <title>Sequencing the genomes of 1000 actinobacteria strains.</title>
        <authorList>
            <person name="Klenk H.-P."/>
        </authorList>
    </citation>
    <scope>NUCLEOTIDE SEQUENCE [LARGE SCALE GENOMIC DNA]</scope>
    <source>
        <strain evidence="2 3">DSM 45975</strain>
    </source>
</reference>
<comment type="caution">
    <text evidence="2">The sequence shown here is derived from an EMBL/GenBank/DDBJ whole genome shotgun (WGS) entry which is preliminary data.</text>
</comment>
<protein>
    <recommendedName>
        <fullName evidence="1">DUF1990 domain-containing protein</fullName>
    </recommendedName>
</protein>
<keyword evidence="3" id="KW-1185">Reference proteome</keyword>
<sequence length="228" mass="25327">MIGVTAALGELLRWSPGVALATVRYFLHALPIHRVDEHEVVVVPELPEHCGPGIQAPQEGSGPVFHRRYGVRIHSSQMGPERLIERVRADPNEAVPREVAVFDRRDGRSGLRVGDELVVRMPGPWDGPVRVLDVGDTSFRLVTLREHLEAGQIEFRAYSAGDALVFEIESWARSGDWVVNLLYDGVELFKEMQTYLWAHYCANVCALSGGRMVHGVEVYTGCARGMSV</sequence>
<proteinExistence type="predicted"/>
<evidence type="ECO:0000313" key="3">
    <source>
        <dbReference type="Proteomes" id="UP000569329"/>
    </source>
</evidence>
<dbReference type="Proteomes" id="UP000569329">
    <property type="component" value="Unassembled WGS sequence"/>
</dbReference>
<dbReference type="RefSeq" id="WP_182543313.1">
    <property type="nucleotide sequence ID" value="NZ_JACGWZ010000001.1"/>
</dbReference>
<evidence type="ECO:0000313" key="2">
    <source>
        <dbReference type="EMBL" id="MBA8824170.1"/>
    </source>
</evidence>